<evidence type="ECO:0000313" key="3">
    <source>
        <dbReference type="Proteomes" id="UP000179934"/>
    </source>
</evidence>
<reference evidence="2 3" key="1">
    <citation type="submission" date="2016-09" db="EMBL/GenBank/DDBJ databases">
        <title>Draft Genome Sequence of Aeromonas sobria Strain 08005, Isolated from Sick Rana catesbeiana.</title>
        <authorList>
            <person name="Yang Q."/>
        </authorList>
    </citation>
    <scope>NUCLEOTIDE SEQUENCE [LARGE SCALE GENOMIC DNA]</scope>
    <source>
        <strain evidence="2 3">08005</strain>
    </source>
</reference>
<dbReference type="STRING" id="646.BJD16_09010"/>
<evidence type="ECO:0008006" key="4">
    <source>
        <dbReference type="Google" id="ProtNLM"/>
    </source>
</evidence>
<keyword evidence="1" id="KW-0732">Signal</keyword>
<comment type="caution">
    <text evidence="2">The sequence shown here is derived from an EMBL/GenBank/DDBJ whole genome shotgun (WGS) entry which is preliminary data.</text>
</comment>
<dbReference type="GeneID" id="58924581"/>
<dbReference type="EMBL" id="MKFU01000004">
    <property type="protein sequence ID" value="OHY95112.1"/>
    <property type="molecule type" value="Genomic_DNA"/>
</dbReference>
<sequence>MKKLTFCLLLTLMSGSQSIQAAEPFTGFLPALVQDKTGKPFWCNAHLKLNRKCIATEISNLSMVIVRSQPFGECEAGMWGWIATAGSPHKIAIGYTITPDEKFNISMKDMCSPGTVVKFQPNKKYKNEDDLVGFYNGKEIFRYLGRK</sequence>
<feature type="signal peptide" evidence="1">
    <location>
        <begin position="1"/>
        <end position="21"/>
    </location>
</feature>
<dbReference type="OrthoDB" id="6429355at2"/>
<accession>A0A1S2D2D3</accession>
<feature type="chain" id="PRO_5010171253" description="DUF3019 domain-containing protein" evidence="1">
    <location>
        <begin position="22"/>
        <end position="147"/>
    </location>
</feature>
<dbReference type="RefSeq" id="WP_042019078.1">
    <property type="nucleotide sequence ID" value="NZ_CDBW01000006.1"/>
</dbReference>
<evidence type="ECO:0000256" key="1">
    <source>
        <dbReference type="SAM" id="SignalP"/>
    </source>
</evidence>
<dbReference type="AlphaFoldDB" id="A0A1S2D2D3"/>
<dbReference type="Proteomes" id="UP000179934">
    <property type="component" value="Unassembled WGS sequence"/>
</dbReference>
<evidence type="ECO:0000313" key="2">
    <source>
        <dbReference type="EMBL" id="OHY95112.1"/>
    </source>
</evidence>
<gene>
    <name evidence="2" type="ORF">BJD16_09010</name>
</gene>
<name>A0A1S2D2D3_AERSO</name>
<protein>
    <recommendedName>
        <fullName evidence="4">DUF3019 domain-containing protein</fullName>
    </recommendedName>
</protein>
<proteinExistence type="predicted"/>
<organism evidence="2 3">
    <name type="scientific">Aeromonas sobria</name>
    <dbReference type="NCBI Taxonomy" id="646"/>
    <lineage>
        <taxon>Bacteria</taxon>
        <taxon>Pseudomonadati</taxon>
        <taxon>Pseudomonadota</taxon>
        <taxon>Gammaproteobacteria</taxon>
        <taxon>Aeromonadales</taxon>
        <taxon>Aeromonadaceae</taxon>
        <taxon>Aeromonas</taxon>
    </lineage>
</organism>